<dbReference type="EMBL" id="ASPP01022584">
    <property type="protein sequence ID" value="ETO11297.1"/>
    <property type="molecule type" value="Genomic_DNA"/>
</dbReference>
<organism evidence="6 7">
    <name type="scientific">Reticulomyxa filosa</name>
    <dbReference type="NCBI Taxonomy" id="46433"/>
    <lineage>
        <taxon>Eukaryota</taxon>
        <taxon>Sar</taxon>
        <taxon>Rhizaria</taxon>
        <taxon>Retaria</taxon>
        <taxon>Foraminifera</taxon>
        <taxon>Monothalamids</taxon>
        <taxon>Reticulomyxidae</taxon>
        <taxon>Reticulomyxa</taxon>
    </lineage>
</organism>
<dbReference type="AlphaFoldDB" id="X6MCX0"/>
<keyword evidence="5" id="KW-1133">Transmembrane helix</keyword>
<dbReference type="Pfam" id="PF03060">
    <property type="entry name" value="NMO"/>
    <property type="match status" value="1"/>
</dbReference>
<keyword evidence="1" id="KW-0285">Flavoprotein</keyword>
<dbReference type="PANTHER" id="PTHR32332">
    <property type="entry name" value="2-NITROPROPANE DIOXYGENASE"/>
    <property type="match status" value="1"/>
</dbReference>
<evidence type="ECO:0000313" key="7">
    <source>
        <dbReference type="Proteomes" id="UP000023152"/>
    </source>
</evidence>
<accession>X6MCX0</accession>
<evidence type="ECO:0000256" key="1">
    <source>
        <dbReference type="ARBA" id="ARBA00022630"/>
    </source>
</evidence>
<evidence type="ECO:0000256" key="5">
    <source>
        <dbReference type="SAM" id="Phobius"/>
    </source>
</evidence>
<evidence type="ECO:0000256" key="4">
    <source>
        <dbReference type="SAM" id="MobiDB-lite"/>
    </source>
</evidence>
<keyword evidence="5" id="KW-0812">Transmembrane</keyword>
<dbReference type="InterPro" id="IPR004136">
    <property type="entry name" value="NMO"/>
</dbReference>
<evidence type="ECO:0000256" key="2">
    <source>
        <dbReference type="ARBA" id="ARBA00022643"/>
    </source>
</evidence>
<dbReference type="InterPro" id="IPR013785">
    <property type="entry name" value="Aldolase_TIM"/>
</dbReference>
<keyword evidence="2" id="KW-0288">FMN</keyword>
<reference evidence="6 7" key="1">
    <citation type="journal article" date="2013" name="Curr. Biol.">
        <title>The Genome of the Foraminiferan Reticulomyxa filosa.</title>
        <authorList>
            <person name="Glockner G."/>
            <person name="Hulsmann N."/>
            <person name="Schleicher M."/>
            <person name="Noegel A.A."/>
            <person name="Eichinger L."/>
            <person name="Gallinger C."/>
            <person name="Pawlowski J."/>
            <person name="Sierra R."/>
            <person name="Euteneuer U."/>
            <person name="Pillet L."/>
            <person name="Moustafa A."/>
            <person name="Platzer M."/>
            <person name="Groth M."/>
            <person name="Szafranski K."/>
            <person name="Schliwa M."/>
        </authorList>
    </citation>
    <scope>NUCLEOTIDE SEQUENCE [LARGE SCALE GENOMIC DNA]</scope>
</reference>
<protein>
    <submittedName>
        <fullName evidence="6">Uncharacterized protein</fullName>
    </submittedName>
</protein>
<keyword evidence="3" id="KW-0560">Oxidoreductase</keyword>
<feature type="transmembrane region" description="Helical" evidence="5">
    <location>
        <begin position="230"/>
        <end position="252"/>
    </location>
</feature>
<dbReference type="GO" id="GO:0018580">
    <property type="term" value="F:nitronate monooxygenase activity"/>
    <property type="evidence" value="ECO:0007669"/>
    <property type="project" value="InterPro"/>
</dbReference>
<keyword evidence="5" id="KW-0472">Membrane</keyword>
<name>X6MCX0_RETFI</name>
<dbReference type="PANTHER" id="PTHR32332:SF20">
    <property type="entry name" value="2-NITROPROPANE DIOXYGENASE-LIKE PROTEIN"/>
    <property type="match status" value="1"/>
</dbReference>
<proteinExistence type="predicted"/>
<sequence length="265" mass="29081">MLGRPNMPLKTRVTEILGIEHPIVCGGMHYVGYASLAAAVSEAGGLGVITALTQKSSEGLRKEIQKAKSLTKKPLGVNMTLLPGKKKKKKRKEKKGKRKTLAPPDYQSYAQVIIDEGIRIVETAGRAPDKFIKFFKSHGCVVIHKCVAVKHALHAEKLGVDIISMDGYECAGLNVCPVSKIFVCMILYASTTHKKKKKNNLAPIKGHPGEEEVGNFVLLPVAAKQLKIPFIASGGVGYCLFIHLFIFICLIFEFNKSICFKTKIY</sequence>
<dbReference type="CDD" id="cd04730">
    <property type="entry name" value="NPD_like"/>
    <property type="match status" value="1"/>
</dbReference>
<dbReference type="OrthoDB" id="10265891at2759"/>
<keyword evidence="7" id="KW-1185">Reference proteome</keyword>
<dbReference type="Gene3D" id="3.20.20.70">
    <property type="entry name" value="Aldolase class I"/>
    <property type="match status" value="1"/>
</dbReference>
<evidence type="ECO:0000256" key="3">
    <source>
        <dbReference type="ARBA" id="ARBA00023002"/>
    </source>
</evidence>
<feature type="region of interest" description="Disordered" evidence="4">
    <location>
        <begin position="81"/>
        <end position="102"/>
    </location>
</feature>
<gene>
    <name evidence="6" type="ORF">RFI_26080</name>
</gene>
<dbReference type="Proteomes" id="UP000023152">
    <property type="component" value="Unassembled WGS sequence"/>
</dbReference>
<comment type="caution">
    <text evidence="6">The sequence shown here is derived from an EMBL/GenBank/DDBJ whole genome shotgun (WGS) entry which is preliminary data.</text>
</comment>
<evidence type="ECO:0000313" key="6">
    <source>
        <dbReference type="EMBL" id="ETO11297.1"/>
    </source>
</evidence>
<dbReference type="SUPFAM" id="SSF51412">
    <property type="entry name" value="Inosine monophosphate dehydrogenase (IMPDH)"/>
    <property type="match status" value="1"/>
</dbReference>
<feature type="compositionally biased region" description="Basic residues" evidence="4">
    <location>
        <begin position="84"/>
        <end position="100"/>
    </location>
</feature>